<gene>
    <name evidence="1" type="ORF">FE633_11350</name>
</gene>
<sequence length="242" mass="25792">MPPDQDQSLTTDIHETIIILPGGGIHAQGLLRTGPEPPETLIEGVCTPLRAAAARQGRSICLSIGHPDGRVEQYQIAADGTLHPHRAPTAGTAATDPIWSQGIPEDTGLLDPVRAAQRAGHWRAAQRATHRATQHLVAQHGRDHPYAAMGIELQAYFALMAQDRTTGAALSTEAAVAIHRLGGPPAQCRHNIANAVAAWLHSDRDTRPGGPGFAVAHALVRITPNDQAALATLLRRLTKDHR</sequence>
<dbReference type="AlphaFoldDB" id="A0A5R9FW22"/>
<reference evidence="1 2" key="1">
    <citation type="submission" date="2019-05" db="EMBL/GenBank/DDBJ databases">
        <title>Streptomyces sp. NEAU-C151, a novel actinomycete isolated from soil.</title>
        <authorList>
            <person name="Han L."/>
            <person name="Jiang H."/>
        </authorList>
    </citation>
    <scope>NUCLEOTIDE SEQUENCE [LARGE SCALE GENOMIC DNA]</scope>
    <source>
        <strain evidence="1 2">NEAU-C151</strain>
    </source>
</reference>
<organism evidence="1 2">
    <name type="scientific">Streptomyces montanus</name>
    <dbReference type="NCBI Taxonomy" id="2580423"/>
    <lineage>
        <taxon>Bacteria</taxon>
        <taxon>Bacillati</taxon>
        <taxon>Actinomycetota</taxon>
        <taxon>Actinomycetes</taxon>
        <taxon>Kitasatosporales</taxon>
        <taxon>Streptomycetaceae</taxon>
        <taxon>Streptomyces</taxon>
    </lineage>
</organism>
<dbReference type="EMBL" id="VBZC01000010">
    <property type="protein sequence ID" value="TLS46130.1"/>
    <property type="molecule type" value="Genomic_DNA"/>
</dbReference>
<protein>
    <submittedName>
        <fullName evidence="1">Uncharacterized protein</fullName>
    </submittedName>
</protein>
<accession>A0A5R9FW22</accession>
<name>A0A5R9FW22_9ACTN</name>
<evidence type="ECO:0000313" key="1">
    <source>
        <dbReference type="EMBL" id="TLS46130.1"/>
    </source>
</evidence>
<comment type="caution">
    <text evidence="1">The sequence shown here is derived from an EMBL/GenBank/DDBJ whole genome shotgun (WGS) entry which is preliminary data.</text>
</comment>
<dbReference type="Proteomes" id="UP000305906">
    <property type="component" value="Unassembled WGS sequence"/>
</dbReference>
<proteinExistence type="predicted"/>
<keyword evidence="2" id="KW-1185">Reference proteome</keyword>
<evidence type="ECO:0000313" key="2">
    <source>
        <dbReference type="Proteomes" id="UP000305906"/>
    </source>
</evidence>
<dbReference type="RefSeq" id="WP_138045004.1">
    <property type="nucleotide sequence ID" value="NZ_VBZC01000010.1"/>
</dbReference>